<accession>A0A182NW21</accession>
<name>A0A182NW21_9DIPT</name>
<sequence length="68" mass="6649">MRSSGGGGNGSDWIWEVVSPDVLYPDEPPDDPEELPVTGGGGGGGGGNCDAKSAAVPASLPLAPLLSD</sequence>
<feature type="compositionally biased region" description="Gly residues" evidence="1">
    <location>
        <begin position="38"/>
        <end position="48"/>
    </location>
</feature>
<proteinExistence type="predicted"/>
<organism evidence="2 3">
    <name type="scientific">Anopheles dirus</name>
    <dbReference type="NCBI Taxonomy" id="7168"/>
    <lineage>
        <taxon>Eukaryota</taxon>
        <taxon>Metazoa</taxon>
        <taxon>Ecdysozoa</taxon>
        <taxon>Arthropoda</taxon>
        <taxon>Hexapoda</taxon>
        <taxon>Insecta</taxon>
        <taxon>Pterygota</taxon>
        <taxon>Neoptera</taxon>
        <taxon>Endopterygota</taxon>
        <taxon>Diptera</taxon>
        <taxon>Nematocera</taxon>
        <taxon>Culicoidea</taxon>
        <taxon>Culicidae</taxon>
        <taxon>Anophelinae</taxon>
        <taxon>Anopheles</taxon>
    </lineage>
</organism>
<feature type="compositionally biased region" description="Low complexity" evidence="1">
    <location>
        <begin position="53"/>
        <end position="68"/>
    </location>
</feature>
<evidence type="ECO:0000313" key="3">
    <source>
        <dbReference type="Proteomes" id="UP000075884"/>
    </source>
</evidence>
<dbReference type="VEuPathDB" id="VectorBase:ADIR014107"/>
<reference evidence="2" key="2">
    <citation type="submission" date="2020-05" db="UniProtKB">
        <authorList>
            <consortium name="EnsemblMetazoa"/>
        </authorList>
    </citation>
    <scope>IDENTIFICATION</scope>
    <source>
        <strain evidence="2">WRAIR2</strain>
    </source>
</reference>
<evidence type="ECO:0000256" key="1">
    <source>
        <dbReference type="SAM" id="MobiDB-lite"/>
    </source>
</evidence>
<protein>
    <submittedName>
        <fullName evidence="2">Uncharacterized protein</fullName>
    </submittedName>
</protein>
<keyword evidence="3" id="KW-1185">Reference proteome</keyword>
<evidence type="ECO:0000313" key="2">
    <source>
        <dbReference type="EnsemblMetazoa" id="ADIR014107-PA"/>
    </source>
</evidence>
<reference evidence="3" key="1">
    <citation type="submission" date="2013-03" db="EMBL/GenBank/DDBJ databases">
        <title>The Genome Sequence of Anopheles dirus WRAIR2.</title>
        <authorList>
            <consortium name="The Broad Institute Genomics Platform"/>
            <person name="Neafsey D.E."/>
            <person name="Walton C."/>
            <person name="Walker B."/>
            <person name="Young S.K."/>
            <person name="Zeng Q."/>
            <person name="Gargeya S."/>
            <person name="Fitzgerald M."/>
            <person name="Haas B."/>
            <person name="Abouelleil A."/>
            <person name="Allen A.W."/>
            <person name="Alvarado L."/>
            <person name="Arachchi H.M."/>
            <person name="Berlin A.M."/>
            <person name="Chapman S.B."/>
            <person name="Gainer-Dewar J."/>
            <person name="Goldberg J."/>
            <person name="Griggs A."/>
            <person name="Gujja S."/>
            <person name="Hansen M."/>
            <person name="Howarth C."/>
            <person name="Imamovic A."/>
            <person name="Ireland A."/>
            <person name="Larimer J."/>
            <person name="McCowan C."/>
            <person name="Murphy C."/>
            <person name="Pearson M."/>
            <person name="Poon T.W."/>
            <person name="Priest M."/>
            <person name="Roberts A."/>
            <person name="Saif S."/>
            <person name="Shea T."/>
            <person name="Sisk P."/>
            <person name="Sykes S."/>
            <person name="Wortman J."/>
            <person name="Nusbaum C."/>
            <person name="Birren B."/>
        </authorList>
    </citation>
    <scope>NUCLEOTIDE SEQUENCE [LARGE SCALE GENOMIC DNA]</scope>
    <source>
        <strain evidence="3">WRAIR2</strain>
    </source>
</reference>
<dbReference type="EnsemblMetazoa" id="ADIR014107-RA">
    <property type="protein sequence ID" value="ADIR014107-PA"/>
    <property type="gene ID" value="ADIR014107"/>
</dbReference>
<dbReference type="Proteomes" id="UP000075884">
    <property type="component" value="Unassembled WGS sequence"/>
</dbReference>
<feature type="region of interest" description="Disordered" evidence="1">
    <location>
        <begin position="21"/>
        <end position="68"/>
    </location>
</feature>
<dbReference type="AlphaFoldDB" id="A0A182NW21"/>